<organism evidence="6 7">
    <name type="scientific">Gilvimarinus xylanilyticus</name>
    <dbReference type="NCBI Taxonomy" id="2944139"/>
    <lineage>
        <taxon>Bacteria</taxon>
        <taxon>Pseudomonadati</taxon>
        <taxon>Pseudomonadota</taxon>
        <taxon>Gammaproteobacteria</taxon>
        <taxon>Cellvibrionales</taxon>
        <taxon>Cellvibrionaceae</taxon>
        <taxon>Gilvimarinus</taxon>
    </lineage>
</organism>
<dbReference type="GO" id="GO:0033468">
    <property type="term" value="P:CMP-keto-3-deoxy-D-manno-octulosonic acid biosynthetic process"/>
    <property type="evidence" value="ECO:0007669"/>
    <property type="project" value="UniProtKB-UniRule"/>
</dbReference>
<dbReference type="InterPro" id="IPR004528">
    <property type="entry name" value="KdsB"/>
</dbReference>
<gene>
    <name evidence="5 6" type="primary">kdsB</name>
    <name evidence="6" type="ORF">M6D89_05670</name>
</gene>
<proteinExistence type="inferred from homology"/>
<dbReference type="Proteomes" id="UP001139319">
    <property type="component" value="Unassembled WGS sequence"/>
</dbReference>
<reference evidence="6" key="2">
    <citation type="submission" date="2023-01" db="EMBL/GenBank/DDBJ databases">
        <title>Gilvimarinus xylanilyticus HB14 isolated from Caulerpa lentillifera aquaculture base in Hainan, China.</title>
        <authorList>
            <person name="Zhang Y.-J."/>
        </authorList>
    </citation>
    <scope>NUCLEOTIDE SEQUENCE</scope>
    <source>
        <strain evidence="6">HB14</strain>
    </source>
</reference>
<comment type="function">
    <text evidence="5">Activates KDO (a required 8-carbon sugar) for incorporation into bacterial lipopolysaccharide in Gram-negative bacteria.</text>
</comment>
<dbReference type="Gene3D" id="3.90.550.10">
    <property type="entry name" value="Spore Coat Polysaccharide Biosynthesis Protein SpsA, Chain A"/>
    <property type="match status" value="1"/>
</dbReference>
<dbReference type="GO" id="GO:0009103">
    <property type="term" value="P:lipopolysaccharide biosynthetic process"/>
    <property type="evidence" value="ECO:0007669"/>
    <property type="project" value="UniProtKB-UniRule"/>
</dbReference>
<keyword evidence="2 5" id="KW-0808">Transferase</keyword>
<dbReference type="EMBL" id="JAMFTH010000001">
    <property type="protein sequence ID" value="MCP8898784.1"/>
    <property type="molecule type" value="Genomic_DNA"/>
</dbReference>
<dbReference type="PANTHER" id="PTHR42866:SF2">
    <property type="entry name" value="3-DEOXY-MANNO-OCTULOSONATE CYTIDYLYLTRANSFERASE, MITOCHONDRIAL"/>
    <property type="match status" value="1"/>
</dbReference>
<comment type="subcellular location">
    <subcellularLocation>
        <location evidence="5">Cytoplasm</location>
    </subcellularLocation>
    <subcellularLocation>
        <location evidence="1">Membrane</location>
    </subcellularLocation>
</comment>
<accession>A0A9X2KT06</accession>
<sequence length="258" mass="28048">MSYTVVIPARFGSTRLPGKPLADIAGKPMIERVYQAACQSKAARVLVATDDTRVEEVVRGFGAEVVMTCADHVSGTDRLQEVAQKLGLEDDAIVVNVQGDEPLIPAAVIDQVANNLAANAQASVATLCEPLNTYTEFRDPNIVKAVADTQGMALYFSRAPVPWPRDDGDVLSDKNLPASFAAKRHIGLYAYRVSLLNRFVRWQPAQLELTESLEQLRVMAYGERIHLDLACAKVPGGVDTPADLQRVSDIITGRNNDC</sequence>
<keyword evidence="5" id="KW-0963">Cytoplasm</keyword>
<evidence type="ECO:0000313" key="7">
    <source>
        <dbReference type="Proteomes" id="UP001139319"/>
    </source>
</evidence>
<keyword evidence="3 5" id="KW-0548">Nucleotidyltransferase</keyword>
<evidence type="ECO:0000256" key="5">
    <source>
        <dbReference type="HAMAP-Rule" id="MF_00057"/>
    </source>
</evidence>
<evidence type="ECO:0000256" key="1">
    <source>
        <dbReference type="ARBA" id="ARBA00004370"/>
    </source>
</evidence>
<dbReference type="FunFam" id="3.90.550.10:FF:000011">
    <property type="entry name" value="3-deoxy-manno-octulosonate cytidylyltransferase"/>
    <property type="match status" value="1"/>
</dbReference>
<dbReference type="NCBIfam" id="NF003952">
    <property type="entry name" value="PRK05450.1-5"/>
    <property type="match status" value="1"/>
</dbReference>
<dbReference type="HAMAP" id="MF_00057">
    <property type="entry name" value="KdsB"/>
    <property type="match status" value="1"/>
</dbReference>
<comment type="catalytic activity">
    <reaction evidence="5">
        <text>3-deoxy-alpha-D-manno-oct-2-ulosonate + CTP = CMP-3-deoxy-beta-D-manno-octulosonate + diphosphate</text>
        <dbReference type="Rhea" id="RHEA:23448"/>
        <dbReference type="ChEBI" id="CHEBI:33019"/>
        <dbReference type="ChEBI" id="CHEBI:37563"/>
        <dbReference type="ChEBI" id="CHEBI:85986"/>
        <dbReference type="ChEBI" id="CHEBI:85987"/>
        <dbReference type="EC" id="2.7.7.38"/>
    </reaction>
</comment>
<evidence type="ECO:0000256" key="3">
    <source>
        <dbReference type="ARBA" id="ARBA00022695"/>
    </source>
</evidence>
<dbReference type="GO" id="GO:0005829">
    <property type="term" value="C:cytosol"/>
    <property type="evidence" value="ECO:0007669"/>
    <property type="project" value="TreeGrafter"/>
</dbReference>
<evidence type="ECO:0000313" key="6">
    <source>
        <dbReference type="EMBL" id="MCP8898784.1"/>
    </source>
</evidence>
<evidence type="ECO:0000256" key="2">
    <source>
        <dbReference type="ARBA" id="ARBA00022679"/>
    </source>
</evidence>
<dbReference type="GO" id="GO:0016020">
    <property type="term" value="C:membrane"/>
    <property type="evidence" value="ECO:0007669"/>
    <property type="project" value="UniProtKB-SubCell"/>
</dbReference>
<keyword evidence="4 5" id="KW-0448">Lipopolysaccharide biosynthesis</keyword>
<dbReference type="GO" id="GO:0008690">
    <property type="term" value="F:3-deoxy-manno-octulosonate cytidylyltransferase activity"/>
    <property type="evidence" value="ECO:0007669"/>
    <property type="project" value="UniProtKB-UniRule"/>
</dbReference>
<dbReference type="Pfam" id="PF02348">
    <property type="entry name" value="CTP_transf_3"/>
    <property type="match status" value="1"/>
</dbReference>
<dbReference type="PANTHER" id="PTHR42866">
    <property type="entry name" value="3-DEOXY-MANNO-OCTULOSONATE CYTIDYLYLTRANSFERASE"/>
    <property type="match status" value="1"/>
</dbReference>
<protein>
    <recommendedName>
        <fullName evidence="5">3-deoxy-manno-octulosonate cytidylyltransferase</fullName>
        <ecNumber evidence="5">2.7.7.38</ecNumber>
    </recommendedName>
    <alternativeName>
        <fullName evidence="5">CMP-2-keto-3-deoxyoctulosonic acid synthase</fullName>
        <shortName evidence="5">CKS</shortName>
        <shortName evidence="5">CMP-KDO synthase</shortName>
    </alternativeName>
</protein>
<dbReference type="InterPro" id="IPR029044">
    <property type="entry name" value="Nucleotide-diphossugar_trans"/>
</dbReference>
<comment type="similarity">
    <text evidence="5">Belongs to the KdsB family.</text>
</comment>
<comment type="caution">
    <text evidence="6">The sequence shown here is derived from an EMBL/GenBank/DDBJ whole genome shotgun (WGS) entry which is preliminary data.</text>
</comment>
<dbReference type="AlphaFoldDB" id="A0A9X2KT06"/>
<name>A0A9X2KT06_9GAMM</name>
<dbReference type="NCBIfam" id="NF003950">
    <property type="entry name" value="PRK05450.1-3"/>
    <property type="match status" value="1"/>
</dbReference>
<dbReference type="NCBIfam" id="NF009905">
    <property type="entry name" value="PRK13368.1"/>
    <property type="match status" value="1"/>
</dbReference>
<dbReference type="NCBIfam" id="TIGR00466">
    <property type="entry name" value="kdsB"/>
    <property type="match status" value="1"/>
</dbReference>
<dbReference type="CDD" id="cd02517">
    <property type="entry name" value="CMP-KDO-Synthetase"/>
    <property type="match status" value="1"/>
</dbReference>
<reference evidence="6" key="1">
    <citation type="submission" date="2022-05" db="EMBL/GenBank/DDBJ databases">
        <authorList>
            <person name="Sun H.-N."/>
        </authorList>
    </citation>
    <scope>NUCLEOTIDE SEQUENCE</scope>
    <source>
        <strain evidence="6">HB14</strain>
    </source>
</reference>
<comment type="pathway">
    <text evidence="5">Nucleotide-sugar biosynthesis; CMP-3-deoxy-D-manno-octulosonate biosynthesis; CMP-3-deoxy-D-manno-octulosonate from 3-deoxy-D-manno-octulosonate and CTP: step 1/1.</text>
</comment>
<dbReference type="EC" id="2.7.7.38" evidence="5"/>
<dbReference type="SUPFAM" id="SSF53448">
    <property type="entry name" value="Nucleotide-diphospho-sugar transferases"/>
    <property type="match status" value="1"/>
</dbReference>
<keyword evidence="7" id="KW-1185">Reference proteome</keyword>
<dbReference type="InterPro" id="IPR003329">
    <property type="entry name" value="Cytidylyl_trans"/>
</dbReference>
<dbReference type="RefSeq" id="WP_253967053.1">
    <property type="nucleotide sequence ID" value="NZ_JAMFTH010000001.1"/>
</dbReference>
<evidence type="ECO:0000256" key="4">
    <source>
        <dbReference type="ARBA" id="ARBA00022985"/>
    </source>
</evidence>